<dbReference type="EMBL" id="CP031417">
    <property type="protein sequence ID" value="AXK79727.1"/>
    <property type="molecule type" value="Genomic_DNA"/>
</dbReference>
<reference evidence="1 2" key="1">
    <citation type="submission" date="2018-07" db="EMBL/GenBank/DDBJ databases">
        <authorList>
            <person name="Quirk P.G."/>
            <person name="Krulwich T.A."/>
        </authorList>
    </citation>
    <scope>NUCLEOTIDE SEQUENCE [LARGE SCALE GENOMIC DNA]</scope>
    <source>
        <strain evidence="1 2">CC-BB4</strain>
    </source>
</reference>
<gene>
    <name evidence="1" type="ORF">DW352_03845</name>
</gene>
<dbReference type="KEGG" id="ptaw:DW352_03845"/>
<keyword evidence="2" id="KW-1185">Reference proteome</keyword>
<dbReference type="OrthoDB" id="8450083at2"/>
<dbReference type="AlphaFoldDB" id="A0A345ZS30"/>
<evidence type="ECO:0000313" key="1">
    <source>
        <dbReference type="EMBL" id="AXK79727.1"/>
    </source>
</evidence>
<dbReference type="RefSeq" id="WP_115688703.1">
    <property type="nucleotide sequence ID" value="NZ_CP031417.1"/>
</dbReference>
<evidence type="ECO:0000313" key="2">
    <source>
        <dbReference type="Proteomes" id="UP000254889"/>
    </source>
</evidence>
<organism evidence="1 2">
    <name type="scientific">Pseudolabrys taiwanensis</name>
    <dbReference type="NCBI Taxonomy" id="331696"/>
    <lineage>
        <taxon>Bacteria</taxon>
        <taxon>Pseudomonadati</taxon>
        <taxon>Pseudomonadota</taxon>
        <taxon>Alphaproteobacteria</taxon>
        <taxon>Hyphomicrobiales</taxon>
        <taxon>Xanthobacteraceae</taxon>
        <taxon>Pseudolabrys</taxon>
    </lineage>
</organism>
<protein>
    <submittedName>
        <fullName evidence="1">Uncharacterized protein</fullName>
    </submittedName>
</protein>
<sequence length="72" mass="8162">MPSKPKKPPGHDWEVFFVYLEDGEDDSMQVTSCWTPEEAIAKARDALNAYAKSDDEKDQFEIVAVIRSDAEI</sequence>
<proteinExistence type="predicted"/>
<dbReference type="Proteomes" id="UP000254889">
    <property type="component" value="Chromosome"/>
</dbReference>
<accession>A0A345ZS30</accession>
<name>A0A345ZS30_9HYPH</name>